<dbReference type="EMBL" id="KR053201">
    <property type="protein sequence ID" value="AKJ72420.1"/>
    <property type="molecule type" value="Genomic_DNA"/>
</dbReference>
<dbReference type="RefSeq" id="YP_009187139.1">
    <property type="nucleotide sequence ID" value="NC_028653.1"/>
</dbReference>
<evidence type="ECO:0000313" key="1">
    <source>
        <dbReference type="EMBL" id="AKJ72420.1"/>
    </source>
</evidence>
<evidence type="ECO:0000313" key="2">
    <source>
        <dbReference type="Proteomes" id="UP000204476"/>
    </source>
</evidence>
<proteinExistence type="predicted"/>
<accession>A0A0K0N6H7</accession>
<keyword evidence="2" id="KW-1185">Reference proteome</keyword>
<reference evidence="1 2" key="1">
    <citation type="journal article" date="2015" name="PLoS ONE">
        <title>Lysis to Kill: Evaluation of the Lytic Abilities, and Genomics of Nine Bacteriophages Infective for Gordonia spp. and Their Potential Use in Activated Sludge Foam Biocontrol.</title>
        <authorList>
            <person name="Dyson Z.A."/>
            <person name="Tucci J."/>
            <person name="Seviour R.J."/>
            <person name="Petrovski S."/>
        </authorList>
    </citation>
    <scope>NUCLEOTIDE SEQUENCE [LARGE SCALE GENOMIC DNA]</scope>
</reference>
<sequence>MYLSPGSTNYLTLDDVVTFLDHGPTPVSRSATGYGERALSVRLRCAVGDDPRAVIRRVYVLNYGNGGATPYVYGRVSGGERVRFYLDPHVLAWIQSLRDTAGPVPVSLADVRSAALRDARLVDAGQGYGYAQRLGEGGAPRRPLRIANCRSTGTARTRTVSGGGHAAT</sequence>
<name>A0A0K0N6H7_9CAUD</name>
<organism evidence="1 2">
    <name type="scientific">Gordonia phage GTE8</name>
    <dbReference type="NCBI Taxonomy" id="1647475"/>
    <lineage>
        <taxon>Viruses</taxon>
        <taxon>Duplodnaviria</taxon>
        <taxon>Heunggongvirae</taxon>
        <taxon>Uroviricota</taxon>
        <taxon>Caudoviricetes</taxon>
        <taxon>Zierdtviridae</taxon>
        <taxon>Emilbogenvirinae</taxon>
        <taxon>Foxborovirus</taxon>
        <taxon>Foxborovirus GTE8</taxon>
    </lineage>
</organism>
<protein>
    <submittedName>
        <fullName evidence="1">Uncharacterized protein</fullName>
    </submittedName>
</protein>
<gene>
    <name evidence="1" type="ORF">GTE8_77</name>
</gene>
<dbReference type="KEGG" id="vg:26516035"/>
<dbReference type="Proteomes" id="UP000204476">
    <property type="component" value="Genome"/>
</dbReference>
<dbReference type="GeneID" id="26516035"/>